<proteinExistence type="inferred from homology"/>
<organism evidence="20 23">
    <name type="scientific">Didymodactylos carnosus</name>
    <dbReference type="NCBI Taxonomy" id="1234261"/>
    <lineage>
        <taxon>Eukaryota</taxon>
        <taxon>Metazoa</taxon>
        <taxon>Spiralia</taxon>
        <taxon>Gnathifera</taxon>
        <taxon>Rotifera</taxon>
        <taxon>Eurotatoria</taxon>
        <taxon>Bdelloidea</taxon>
        <taxon>Philodinida</taxon>
        <taxon>Philodinidae</taxon>
        <taxon>Didymodactylos</taxon>
    </lineage>
</organism>
<dbReference type="InterPro" id="IPR000571">
    <property type="entry name" value="Znf_CCCH"/>
</dbReference>
<dbReference type="GO" id="GO:0008270">
    <property type="term" value="F:zinc ion binding"/>
    <property type="evidence" value="ECO:0007669"/>
    <property type="project" value="UniProtKB-KW"/>
</dbReference>
<feature type="domain" description="C3H1-type" evidence="18">
    <location>
        <begin position="122"/>
        <end position="149"/>
    </location>
</feature>
<keyword evidence="23" id="KW-1185">Reference proteome</keyword>
<reference evidence="20" key="1">
    <citation type="submission" date="2021-02" db="EMBL/GenBank/DDBJ databases">
        <authorList>
            <person name="Nowell W R."/>
        </authorList>
    </citation>
    <scope>NUCLEOTIDE SEQUENCE</scope>
</reference>
<keyword evidence="13" id="KW-0539">Nucleus</keyword>
<evidence type="ECO:0000256" key="15">
    <source>
        <dbReference type="PROSITE-ProRule" id="PRU00176"/>
    </source>
</evidence>
<evidence type="ECO:0000313" key="23">
    <source>
        <dbReference type="Proteomes" id="UP000663829"/>
    </source>
</evidence>
<dbReference type="GO" id="GO:0017070">
    <property type="term" value="F:U6 snRNA binding"/>
    <property type="evidence" value="ECO:0007669"/>
    <property type="project" value="TreeGrafter"/>
</dbReference>
<evidence type="ECO:0000313" key="21">
    <source>
        <dbReference type="EMBL" id="CAF3497508.1"/>
    </source>
</evidence>
<dbReference type="PROSITE" id="PS50103">
    <property type="entry name" value="ZF_C3H1"/>
    <property type="match status" value="1"/>
</dbReference>
<dbReference type="Proteomes" id="UP000681722">
    <property type="component" value="Unassembled WGS sequence"/>
</dbReference>
<evidence type="ECO:0000259" key="18">
    <source>
        <dbReference type="PROSITE" id="PS50103"/>
    </source>
</evidence>
<dbReference type="Proteomes" id="UP000663829">
    <property type="component" value="Unassembled WGS sequence"/>
</dbReference>
<dbReference type="SMART" id="SM00356">
    <property type="entry name" value="ZnF_C3H1"/>
    <property type="match status" value="1"/>
</dbReference>
<dbReference type="PANTHER" id="PTHR14089">
    <property type="entry name" value="PRE-MRNA-SPLICING FACTOR RBM22"/>
    <property type="match status" value="1"/>
</dbReference>
<evidence type="ECO:0000256" key="4">
    <source>
        <dbReference type="ARBA" id="ARBA00020031"/>
    </source>
</evidence>
<dbReference type="PANTHER" id="PTHR14089:SF6">
    <property type="entry name" value="PRE-MRNA-SPLICING FACTOR RBM22"/>
    <property type="match status" value="1"/>
</dbReference>
<dbReference type="InterPro" id="IPR039171">
    <property type="entry name" value="Cwc2/Slt11"/>
</dbReference>
<dbReference type="InterPro" id="IPR035979">
    <property type="entry name" value="RBD_domain_sf"/>
</dbReference>
<evidence type="ECO:0000256" key="11">
    <source>
        <dbReference type="ARBA" id="ARBA00022884"/>
    </source>
</evidence>
<dbReference type="Gene3D" id="3.30.70.330">
    <property type="match status" value="1"/>
</dbReference>
<dbReference type="InterPro" id="IPR057674">
    <property type="entry name" value="Znf-CCCH_RBM22"/>
</dbReference>
<feature type="domain" description="RRM" evidence="17">
    <location>
        <begin position="195"/>
        <end position="267"/>
    </location>
</feature>
<keyword evidence="11 15" id="KW-0694">RNA-binding</keyword>
<evidence type="ECO:0000256" key="1">
    <source>
        <dbReference type="ARBA" id="ARBA00004123"/>
    </source>
</evidence>
<dbReference type="FunFam" id="4.10.1000.10:FF:000006">
    <property type="entry name" value="Putative pre-mrna-splicing factor rbm22"/>
    <property type="match status" value="1"/>
</dbReference>
<evidence type="ECO:0000256" key="8">
    <source>
        <dbReference type="ARBA" id="ARBA00022728"/>
    </source>
</evidence>
<keyword evidence="10 16" id="KW-0862">Zinc</keyword>
<evidence type="ECO:0000256" key="16">
    <source>
        <dbReference type="PROSITE-ProRule" id="PRU00723"/>
    </source>
</evidence>
<evidence type="ECO:0000313" key="22">
    <source>
        <dbReference type="EMBL" id="CAF3633443.1"/>
    </source>
</evidence>
<dbReference type="EMBL" id="CAJNOQ010000860">
    <property type="protein sequence ID" value="CAF0845822.1"/>
    <property type="molecule type" value="Genomic_DNA"/>
</dbReference>
<dbReference type="GO" id="GO:0071007">
    <property type="term" value="C:U2-type catalytic step 2 spliceosome"/>
    <property type="evidence" value="ECO:0007669"/>
    <property type="project" value="TreeGrafter"/>
</dbReference>
<dbReference type="Proteomes" id="UP000677228">
    <property type="component" value="Unassembled WGS sequence"/>
</dbReference>
<evidence type="ECO:0000259" key="17">
    <source>
        <dbReference type="PROSITE" id="PS50102"/>
    </source>
</evidence>
<comment type="subcellular location">
    <subcellularLocation>
        <location evidence="2">Cytoplasm</location>
    </subcellularLocation>
    <subcellularLocation>
        <location evidence="1">Nucleus</location>
    </subcellularLocation>
</comment>
<dbReference type="CDD" id="cd12224">
    <property type="entry name" value="RRM_RBM22"/>
    <property type="match status" value="1"/>
</dbReference>
<dbReference type="GO" id="GO:0036002">
    <property type="term" value="F:pre-mRNA binding"/>
    <property type="evidence" value="ECO:0007669"/>
    <property type="project" value="TreeGrafter"/>
</dbReference>
<comment type="similarity">
    <text evidence="3">Belongs to the SLT11 family.</text>
</comment>
<dbReference type="AlphaFoldDB" id="A0A813VZD8"/>
<evidence type="ECO:0000256" key="14">
    <source>
        <dbReference type="ARBA" id="ARBA00030793"/>
    </source>
</evidence>
<dbReference type="EMBL" id="CAJOBA010000039">
    <property type="protein sequence ID" value="CAF3497508.1"/>
    <property type="molecule type" value="Genomic_DNA"/>
</dbReference>
<keyword evidence="9 16" id="KW-0863">Zinc-finger</keyword>
<dbReference type="SUPFAM" id="SSF54928">
    <property type="entry name" value="RNA-binding domain, RBD"/>
    <property type="match status" value="1"/>
</dbReference>
<keyword evidence="6" id="KW-0507">mRNA processing</keyword>
<keyword evidence="7 16" id="KW-0479">Metal-binding</keyword>
<evidence type="ECO:0000256" key="5">
    <source>
        <dbReference type="ARBA" id="ARBA00022490"/>
    </source>
</evidence>
<evidence type="ECO:0000256" key="13">
    <source>
        <dbReference type="ARBA" id="ARBA00023242"/>
    </source>
</evidence>
<evidence type="ECO:0000256" key="9">
    <source>
        <dbReference type="ARBA" id="ARBA00022771"/>
    </source>
</evidence>
<dbReference type="Pfam" id="PF25584">
    <property type="entry name" value="zf-CCCH_RBM22"/>
    <property type="match status" value="1"/>
</dbReference>
<dbReference type="InterPro" id="IPR036855">
    <property type="entry name" value="Znf_CCCH_sf"/>
</dbReference>
<protein>
    <recommendedName>
        <fullName evidence="4">Pre-mRNA-splicing factor RBM22</fullName>
    </recommendedName>
    <alternativeName>
        <fullName evidence="14">RNA-binding motif protein 22</fullName>
    </alternativeName>
</protein>
<dbReference type="GO" id="GO:0071006">
    <property type="term" value="C:U2-type catalytic step 1 spliceosome"/>
    <property type="evidence" value="ECO:0007669"/>
    <property type="project" value="TreeGrafter"/>
</dbReference>
<accession>A0A813VZD8</accession>
<keyword evidence="8" id="KW-0747">Spliceosome</keyword>
<dbReference type="Gene3D" id="3.30.1370.210">
    <property type="match status" value="1"/>
</dbReference>
<dbReference type="Pfam" id="PF00076">
    <property type="entry name" value="RRM_1"/>
    <property type="match status" value="1"/>
</dbReference>
<dbReference type="EMBL" id="CAJNOK010000039">
    <property type="protein sequence ID" value="CAF0724579.1"/>
    <property type="molecule type" value="Genomic_DNA"/>
</dbReference>
<dbReference type="SMART" id="SM00360">
    <property type="entry name" value="RRM"/>
    <property type="match status" value="1"/>
</dbReference>
<evidence type="ECO:0000256" key="12">
    <source>
        <dbReference type="ARBA" id="ARBA00023187"/>
    </source>
</evidence>
<evidence type="ECO:0000256" key="3">
    <source>
        <dbReference type="ARBA" id="ARBA00007781"/>
    </source>
</evidence>
<evidence type="ECO:0000256" key="7">
    <source>
        <dbReference type="ARBA" id="ARBA00022723"/>
    </source>
</evidence>
<evidence type="ECO:0000256" key="6">
    <source>
        <dbReference type="ARBA" id="ARBA00022664"/>
    </source>
</evidence>
<dbReference type="FunFam" id="3.30.70.330:FF:000476">
    <property type="entry name" value="Zinc finger CCCH domain-containing protein 4"/>
    <property type="match status" value="1"/>
</dbReference>
<name>A0A813VZD8_9BILA</name>
<evidence type="ECO:0000256" key="2">
    <source>
        <dbReference type="ARBA" id="ARBA00004496"/>
    </source>
</evidence>
<comment type="caution">
    <text evidence="20">The sequence shown here is derived from an EMBL/GenBank/DDBJ whole genome shotgun (WGS) entry which is preliminary data.</text>
</comment>
<dbReference type="InterPro" id="IPR012677">
    <property type="entry name" value="Nucleotide-bd_a/b_plait_sf"/>
</dbReference>
<dbReference type="SUPFAM" id="SSF90229">
    <property type="entry name" value="CCCH zinc finger"/>
    <property type="match status" value="1"/>
</dbReference>
<dbReference type="PROSITE" id="PS50102">
    <property type="entry name" value="RRM"/>
    <property type="match status" value="1"/>
</dbReference>
<dbReference type="Proteomes" id="UP000682733">
    <property type="component" value="Unassembled WGS sequence"/>
</dbReference>
<dbReference type="GO" id="GO:0008380">
    <property type="term" value="P:RNA splicing"/>
    <property type="evidence" value="ECO:0007669"/>
    <property type="project" value="UniProtKB-KW"/>
</dbReference>
<evidence type="ECO:0000313" key="19">
    <source>
        <dbReference type="EMBL" id="CAF0724579.1"/>
    </source>
</evidence>
<evidence type="ECO:0000313" key="20">
    <source>
        <dbReference type="EMBL" id="CAF0845822.1"/>
    </source>
</evidence>
<keyword evidence="12" id="KW-0508">mRNA splicing</keyword>
<gene>
    <name evidence="20" type="ORF">GPM918_LOCUS5811</name>
    <name evidence="19" type="ORF">OVA965_LOCUS326</name>
    <name evidence="22" type="ORF">SRO942_LOCUS5811</name>
    <name evidence="21" type="ORF">TMI583_LOCUS326</name>
</gene>
<dbReference type="InterPro" id="IPR000504">
    <property type="entry name" value="RRM_dom"/>
</dbReference>
<feature type="zinc finger region" description="C3H1-type" evidence="16">
    <location>
        <begin position="122"/>
        <end position="149"/>
    </location>
</feature>
<dbReference type="OrthoDB" id="10259600at2759"/>
<dbReference type="EMBL" id="CAJOBC010000860">
    <property type="protein sequence ID" value="CAF3633443.1"/>
    <property type="molecule type" value="Genomic_DNA"/>
</dbReference>
<evidence type="ECO:0000256" key="10">
    <source>
        <dbReference type="ARBA" id="ARBA00022833"/>
    </source>
</evidence>
<keyword evidence="5" id="KW-0963">Cytoplasm</keyword>
<sequence>MSLSLLSNTYNRLNWEDSDFPILCQTCLGDNPYIRMTKNFGLVSVYHRFGIYLGLPVQVRDQALQITDEIPTSMVNKEYFTQNVEKDLALNEEPQPYGQLGKAQPPSDLLLKLARPTPYYKRNRPHICSFWVKGECKRGEECPYRHEKPTDPDDPLSNQNIRDRFYGVNDPVASKLMQRYKEMPQLEVPEDKTVTTLYVGNATDITEQQLRDYFYQYGEIRSVTLLTKQSCAFIQFTTRDAAERAANESFNKLIIDGKRLTIKWGKPPSAQKSTNDGQEVMYEPVPGLPMVVPLPDDANINKNDFFGLSQPPPPPPPLPGFLPNPNMHPSALRTLPPMFMPPLMSNAPLPPPLSSGMLQGLKQSVHYPSQDPTRMGAGVVHAKPNE</sequence>
<dbReference type="GO" id="GO:0000974">
    <property type="term" value="C:Prp19 complex"/>
    <property type="evidence" value="ECO:0007669"/>
    <property type="project" value="TreeGrafter"/>
</dbReference>
<dbReference type="GO" id="GO:0006397">
    <property type="term" value="P:mRNA processing"/>
    <property type="evidence" value="ECO:0007669"/>
    <property type="project" value="UniProtKB-KW"/>
</dbReference>